<keyword evidence="5 7" id="KW-0012">Acyltransferase</keyword>
<keyword evidence="3" id="KW-0808">Transferase</keyword>
<evidence type="ECO:0000256" key="5">
    <source>
        <dbReference type="ARBA" id="ARBA00023315"/>
    </source>
</evidence>
<feature type="domain" description="Phospholipid/glycerol acyltransferase" evidence="6">
    <location>
        <begin position="93"/>
        <end position="205"/>
    </location>
</feature>
<dbReference type="PANTHER" id="PTHR10434:SF64">
    <property type="entry name" value="1-ACYL-SN-GLYCEROL-3-PHOSPHATE ACYLTRANSFERASE-RELATED"/>
    <property type="match status" value="1"/>
</dbReference>
<evidence type="ECO:0000256" key="2">
    <source>
        <dbReference type="ARBA" id="ARBA00022516"/>
    </source>
</evidence>
<protein>
    <submittedName>
        <fullName evidence="7">Lysophospholipid acyltransferase family protein</fullName>
    </submittedName>
</protein>
<evidence type="ECO:0000256" key="3">
    <source>
        <dbReference type="ARBA" id="ARBA00022679"/>
    </source>
</evidence>
<evidence type="ECO:0000313" key="7">
    <source>
        <dbReference type="EMBL" id="MFC7180721.1"/>
    </source>
</evidence>
<dbReference type="GO" id="GO:0016746">
    <property type="term" value="F:acyltransferase activity"/>
    <property type="evidence" value="ECO:0007669"/>
    <property type="project" value="UniProtKB-KW"/>
</dbReference>
<dbReference type="Proteomes" id="UP001596435">
    <property type="component" value="Unassembled WGS sequence"/>
</dbReference>
<dbReference type="EMBL" id="JBHTAJ010000022">
    <property type="protein sequence ID" value="MFC7180721.1"/>
    <property type="molecule type" value="Genomic_DNA"/>
</dbReference>
<dbReference type="CDD" id="cd07989">
    <property type="entry name" value="LPLAT_AGPAT-like"/>
    <property type="match status" value="1"/>
</dbReference>
<reference evidence="8" key="1">
    <citation type="journal article" date="2019" name="Int. J. Syst. Evol. Microbiol.">
        <title>The Global Catalogue of Microorganisms (GCM) 10K type strain sequencing project: providing services to taxonomists for standard genome sequencing and annotation.</title>
        <authorList>
            <consortium name="The Broad Institute Genomics Platform"/>
            <consortium name="The Broad Institute Genome Sequencing Center for Infectious Disease"/>
            <person name="Wu L."/>
            <person name="Ma J."/>
        </authorList>
    </citation>
    <scope>NUCLEOTIDE SEQUENCE [LARGE SCALE GENOMIC DNA]</scope>
    <source>
        <strain evidence="8">CGMCC 1.12859</strain>
    </source>
</reference>
<keyword evidence="2" id="KW-0444">Lipid biosynthesis</keyword>
<evidence type="ECO:0000256" key="1">
    <source>
        <dbReference type="ARBA" id="ARBA00005189"/>
    </source>
</evidence>
<comment type="caution">
    <text evidence="7">The sequence shown here is derived from an EMBL/GenBank/DDBJ whole genome shotgun (WGS) entry which is preliminary data.</text>
</comment>
<gene>
    <name evidence="7" type="ORF">ACFQMG_14275</name>
</gene>
<dbReference type="Pfam" id="PF01553">
    <property type="entry name" value="Acyltransferase"/>
    <property type="match status" value="1"/>
</dbReference>
<comment type="pathway">
    <text evidence="1">Lipid metabolism.</text>
</comment>
<organism evidence="7 8">
    <name type="scientific">Kitasatospora paranensis</name>
    <dbReference type="NCBI Taxonomy" id="258053"/>
    <lineage>
        <taxon>Bacteria</taxon>
        <taxon>Bacillati</taxon>
        <taxon>Actinomycetota</taxon>
        <taxon>Actinomycetes</taxon>
        <taxon>Kitasatosporales</taxon>
        <taxon>Streptomycetaceae</taxon>
        <taxon>Kitasatospora</taxon>
    </lineage>
</organism>
<name>A0ABW2FTX4_9ACTN</name>
<keyword evidence="8" id="KW-1185">Reference proteome</keyword>
<dbReference type="SMART" id="SM00563">
    <property type="entry name" value="PlsC"/>
    <property type="match status" value="1"/>
</dbReference>
<dbReference type="SUPFAM" id="SSF69593">
    <property type="entry name" value="Glycerol-3-phosphate (1)-acyltransferase"/>
    <property type="match status" value="1"/>
</dbReference>
<keyword evidence="4" id="KW-0443">Lipid metabolism</keyword>
<accession>A0ABW2FTX4</accession>
<evidence type="ECO:0000256" key="4">
    <source>
        <dbReference type="ARBA" id="ARBA00023098"/>
    </source>
</evidence>
<dbReference type="PANTHER" id="PTHR10434">
    <property type="entry name" value="1-ACYL-SN-GLYCEROL-3-PHOSPHATE ACYLTRANSFERASE"/>
    <property type="match status" value="1"/>
</dbReference>
<evidence type="ECO:0000259" key="6">
    <source>
        <dbReference type="SMART" id="SM00563"/>
    </source>
</evidence>
<dbReference type="RefSeq" id="WP_380231204.1">
    <property type="nucleotide sequence ID" value="NZ_JBHTAJ010000022.1"/>
</dbReference>
<dbReference type="InterPro" id="IPR002123">
    <property type="entry name" value="Plipid/glycerol_acylTrfase"/>
</dbReference>
<proteinExistence type="predicted"/>
<evidence type="ECO:0000313" key="8">
    <source>
        <dbReference type="Proteomes" id="UP001596435"/>
    </source>
</evidence>
<sequence>MSVWLPTAPCTPEDCVAAPGPAVGPAVRAARCAGCAALLVAGVALMPLVRALRPRSREAAVRLWARLLLGSLGVRLRVTGDGPGAPAGRTGGALLAANHVSWLDILLVAAVRPGRMLAKAEVRRWPLLGPLAARGGTVFLDRDGLRALPGTVAEVAASLGRGERVAVFPEGSTWCGRGGGRFRPALFEAAVRSGAAVEPVAIRYTAADGAPTTVAAFVGDDGLLPSLGRVVASRGLVAELVLLPAIPAGRHGGRRELARAAQAAVRAGLAVPAAAGAGRAATPAVVRPPRRVLRPARSA</sequence>